<dbReference type="AlphaFoldDB" id="E4Z4S0"/>
<keyword evidence="1" id="KW-0333">Golgi apparatus</keyword>
<keyword evidence="1" id="KW-0808">Transferase</keyword>
<evidence type="ECO:0000313" key="2">
    <source>
        <dbReference type="EMBL" id="CBY42698.1"/>
    </source>
</evidence>
<dbReference type="InterPro" id="IPR008428">
    <property type="entry name" value="Chond_GalNAc"/>
</dbReference>
<organism evidence="2">
    <name type="scientific">Oikopleura dioica</name>
    <name type="common">Tunicate</name>
    <dbReference type="NCBI Taxonomy" id="34765"/>
    <lineage>
        <taxon>Eukaryota</taxon>
        <taxon>Metazoa</taxon>
        <taxon>Chordata</taxon>
        <taxon>Tunicata</taxon>
        <taxon>Appendicularia</taxon>
        <taxon>Copelata</taxon>
        <taxon>Oikopleuridae</taxon>
        <taxon>Oikopleura</taxon>
    </lineage>
</organism>
<gene>
    <name evidence="2" type="ORF">GSOID_T00026414001</name>
</gene>
<dbReference type="Proteomes" id="UP000011014">
    <property type="component" value="Unassembled WGS sequence"/>
</dbReference>
<dbReference type="GO" id="GO:0032580">
    <property type="term" value="C:Golgi cisterna membrane"/>
    <property type="evidence" value="ECO:0007669"/>
    <property type="project" value="UniProtKB-SubCell"/>
</dbReference>
<comment type="similarity">
    <text evidence="1">Belongs to the chondroitin N-acetylgalactosaminyltransferase family.</text>
</comment>
<proteinExistence type="inferred from homology"/>
<accession>E4Z4S0</accession>
<sequence length="60" mass="7124">MTLMRSNDPDLFHQWHAKHCDETSEEQRQSCVITKMSNKMSTVELAKLYLLPNDFRIIIE</sequence>
<dbReference type="EMBL" id="FN657411">
    <property type="protein sequence ID" value="CBY42698.1"/>
    <property type="molecule type" value="Genomic_DNA"/>
</dbReference>
<keyword evidence="1" id="KW-0735">Signal-anchor</keyword>
<comment type="subcellular location">
    <subcellularLocation>
        <location evidence="1">Golgi apparatus</location>
        <location evidence="1">Golgi stack membrane</location>
        <topology evidence="1">Single-pass type II membrane protein</topology>
    </subcellularLocation>
</comment>
<evidence type="ECO:0000256" key="1">
    <source>
        <dbReference type="RuleBase" id="RU364016"/>
    </source>
</evidence>
<protein>
    <recommendedName>
        <fullName evidence="1">Hexosyltransferase</fullName>
        <ecNumber evidence="1">2.4.1.-</ecNumber>
    </recommendedName>
</protein>
<reference evidence="2" key="1">
    <citation type="journal article" date="2010" name="Science">
        <title>Plasticity of animal genome architecture unmasked by rapid evolution of a pelagic tunicate.</title>
        <authorList>
            <person name="Denoeud F."/>
            <person name="Henriet S."/>
            <person name="Mungpakdee S."/>
            <person name="Aury J.M."/>
            <person name="Da Silva C."/>
            <person name="Brinkmann H."/>
            <person name="Mikhaleva J."/>
            <person name="Olsen L.C."/>
            <person name="Jubin C."/>
            <person name="Canestro C."/>
            <person name="Bouquet J.M."/>
            <person name="Danks G."/>
            <person name="Poulain J."/>
            <person name="Campsteijn C."/>
            <person name="Adamski M."/>
            <person name="Cross I."/>
            <person name="Yadetie F."/>
            <person name="Muffato M."/>
            <person name="Louis A."/>
            <person name="Butcher S."/>
            <person name="Tsagkogeorga G."/>
            <person name="Konrad A."/>
            <person name="Singh S."/>
            <person name="Jensen M.F."/>
            <person name="Cong E.H."/>
            <person name="Eikeseth-Otteraa H."/>
            <person name="Noel B."/>
            <person name="Anthouard V."/>
            <person name="Porcel B.M."/>
            <person name="Kachouri-Lafond R."/>
            <person name="Nishino A."/>
            <person name="Ugolini M."/>
            <person name="Chourrout P."/>
            <person name="Nishida H."/>
            <person name="Aasland R."/>
            <person name="Huzurbazar S."/>
            <person name="Westhof E."/>
            <person name="Delsuc F."/>
            <person name="Lehrach H."/>
            <person name="Reinhardt R."/>
            <person name="Weissenbach J."/>
            <person name="Roy S.W."/>
            <person name="Artiguenave F."/>
            <person name="Postlethwait J.H."/>
            <person name="Manak J.R."/>
            <person name="Thompson E.M."/>
            <person name="Jaillon O."/>
            <person name="Du Pasquier L."/>
            <person name="Boudinot P."/>
            <person name="Liberles D.A."/>
            <person name="Volff J.N."/>
            <person name="Philippe H."/>
            <person name="Lenhard B."/>
            <person name="Roest Crollius H."/>
            <person name="Wincker P."/>
            <person name="Chourrout D."/>
        </authorList>
    </citation>
    <scope>NUCLEOTIDE SEQUENCE [LARGE SCALE GENOMIC DNA]</scope>
</reference>
<dbReference type="GO" id="GO:0008376">
    <property type="term" value="F:acetylgalactosaminyltransferase activity"/>
    <property type="evidence" value="ECO:0007669"/>
    <property type="project" value="InterPro"/>
</dbReference>
<keyword evidence="1" id="KW-0812">Transmembrane</keyword>
<name>E4Z4S0_OIKDI</name>
<dbReference type="EC" id="2.4.1.-" evidence="1"/>
<dbReference type="Pfam" id="PF05679">
    <property type="entry name" value="CHGN"/>
    <property type="match status" value="1"/>
</dbReference>